<dbReference type="Pfam" id="PF00486">
    <property type="entry name" value="Trans_reg_C"/>
    <property type="match status" value="1"/>
</dbReference>
<dbReference type="InterPro" id="IPR042197">
    <property type="entry name" value="Apaf_helical"/>
</dbReference>
<evidence type="ECO:0000256" key="3">
    <source>
        <dbReference type="ARBA" id="ARBA00023125"/>
    </source>
</evidence>
<evidence type="ECO:0000256" key="2">
    <source>
        <dbReference type="ARBA" id="ARBA00023015"/>
    </source>
</evidence>
<name>A0A4R2QH38_9PSEU</name>
<dbReference type="SMART" id="SM01043">
    <property type="entry name" value="BTAD"/>
    <property type="match status" value="1"/>
</dbReference>
<evidence type="ECO:0000256" key="4">
    <source>
        <dbReference type="ARBA" id="ARBA00023163"/>
    </source>
</evidence>
<sequence>MLGPLQVERAGAVLPLGGPKPRLLLATLLLHPSSTVSTDTLIDVLWPDRPPASATANVHTYVHQLRRLITPAPTVDGAPRIVRESSGYQLELADEHLDMRQFRAACDTAREALRGAHTVAALAALDNACALWRGQVLAGLPGTPAWDGVVASLGEQWLWAQERRLALRAELDADAPSVLAELRGLLTEHPLHEPFWHQLINILREQDRVPEALQAYADLEQMLRAELDTEPSAPLRRLRADLANRAGPADTQALQPHTSAPPSIPPARQLPFDVPDFTGRHTTVAELTALLRDRALRDQPALVVLTGAPGIGKTALAVHLAHAARGLYPDGQLHVELGGTAAHPRQPSDVLAELLRGLGVAGSALPAGQAERAALLRSRLASARVCLLLEDASSAAQVAPLLPGTSRSAVLVTSRNRMPDLAGAYSVQLPALPEQEALRLLAAVAGHDRIAAEQPSAEEIVRACGGLPLAVRIAGAKLAGRSDWSLALLAERLRDERDRLDELRIGDLEVRAAVELSYALLDTTAARGFRLLSTLGQLRFPSWVLAALLDLAGAEHVLDTLVDASLVELAGTDACGQPRYRLPELVRCHAIECADTDDIGDRLAALRRVLEGYLALIGDATSRIPARFLGLTPGPKNGHWRPAAPSAPRQPCTAPLDWLGAEIANVVALVSVAAEGGLPDLAWRLAAAYTPYFDLRGLRDVWRDSHEIALRAAREAGSSHGEAVIRRNQGQLYLYQDLYPQARIAFEAAHDLFESLGQKHGAAVARTGLASVARHQGDNERSLAHCETALSGFRAMDDLSGSAVAMLGIGSVWLERSAYPAAADWFDSARQLCARIGDQHREAHANSRLGGLRRLTGALQVAREHLQQAITIFEELGDEQCVSYARQELGAVFLDDGELARAKPLLVDALRVHQRRADRRGAAEVAELLGRLHEALGRPDRALGYRTRARSLWASLEAGSTRGA</sequence>
<evidence type="ECO:0000313" key="8">
    <source>
        <dbReference type="Proteomes" id="UP000294911"/>
    </source>
</evidence>
<keyword evidence="2" id="KW-0805">Transcription regulation</keyword>
<dbReference type="InterPro" id="IPR019734">
    <property type="entry name" value="TPR_rpt"/>
</dbReference>
<dbReference type="GO" id="GO:0006355">
    <property type="term" value="P:regulation of DNA-templated transcription"/>
    <property type="evidence" value="ECO:0007669"/>
    <property type="project" value="InterPro"/>
</dbReference>
<reference evidence="7 8" key="1">
    <citation type="submission" date="2019-03" db="EMBL/GenBank/DDBJ databases">
        <title>Genomic Encyclopedia of Type Strains, Phase IV (KMG-IV): sequencing the most valuable type-strain genomes for metagenomic binning, comparative biology and taxonomic classification.</title>
        <authorList>
            <person name="Goeker M."/>
        </authorList>
    </citation>
    <scope>NUCLEOTIDE SEQUENCE [LARGE SCALE GENOMIC DNA]</scope>
    <source>
        <strain evidence="7 8">DSM 45765</strain>
    </source>
</reference>
<dbReference type="InterPro" id="IPR027417">
    <property type="entry name" value="P-loop_NTPase"/>
</dbReference>
<keyword evidence="3 5" id="KW-0238">DNA-binding</keyword>
<gene>
    <name evidence="7" type="ORF">EV191_1104</name>
</gene>
<protein>
    <submittedName>
        <fullName evidence="7">DNA-binding SARP family transcriptional activator</fullName>
    </submittedName>
</protein>
<dbReference type="InterPro" id="IPR036388">
    <property type="entry name" value="WH-like_DNA-bd_sf"/>
</dbReference>
<dbReference type="Proteomes" id="UP000294911">
    <property type="component" value="Unassembled WGS sequence"/>
</dbReference>
<dbReference type="SMART" id="SM00862">
    <property type="entry name" value="Trans_reg_C"/>
    <property type="match status" value="1"/>
</dbReference>
<dbReference type="Gene3D" id="1.25.40.10">
    <property type="entry name" value="Tetratricopeptide repeat domain"/>
    <property type="match status" value="2"/>
</dbReference>
<dbReference type="AlphaFoldDB" id="A0A4R2QH38"/>
<dbReference type="InterPro" id="IPR011990">
    <property type="entry name" value="TPR-like_helical_dom_sf"/>
</dbReference>
<dbReference type="PANTHER" id="PTHR35807">
    <property type="entry name" value="TRANSCRIPTIONAL REGULATOR REDD-RELATED"/>
    <property type="match status" value="1"/>
</dbReference>
<dbReference type="GO" id="GO:0043531">
    <property type="term" value="F:ADP binding"/>
    <property type="evidence" value="ECO:0007669"/>
    <property type="project" value="InterPro"/>
</dbReference>
<dbReference type="InterPro" id="IPR005158">
    <property type="entry name" value="BTAD"/>
</dbReference>
<evidence type="ECO:0000259" key="6">
    <source>
        <dbReference type="PROSITE" id="PS51755"/>
    </source>
</evidence>
<dbReference type="GO" id="GO:0000160">
    <property type="term" value="P:phosphorelay signal transduction system"/>
    <property type="evidence" value="ECO:0007669"/>
    <property type="project" value="InterPro"/>
</dbReference>
<evidence type="ECO:0000256" key="1">
    <source>
        <dbReference type="ARBA" id="ARBA00005820"/>
    </source>
</evidence>
<dbReference type="SUPFAM" id="SSF46894">
    <property type="entry name" value="C-terminal effector domain of the bipartite response regulators"/>
    <property type="match status" value="1"/>
</dbReference>
<dbReference type="PRINTS" id="PR00364">
    <property type="entry name" value="DISEASERSIST"/>
</dbReference>
<dbReference type="PROSITE" id="PS51755">
    <property type="entry name" value="OMPR_PHOB"/>
    <property type="match status" value="1"/>
</dbReference>
<dbReference type="Gene3D" id="3.40.50.300">
    <property type="entry name" value="P-loop containing nucleotide triphosphate hydrolases"/>
    <property type="match status" value="1"/>
</dbReference>
<dbReference type="Pfam" id="PF03704">
    <property type="entry name" value="BTAD"/>
    <property type="match status" value="1"/>
</dbReference>
<dbReference type="EMBL" id="SLXQ01000010">
    <property type="protein sequence ID" value="TCP48447.1"/>
    <property type="molecule type" value="Genomic_DNA"/>
</dbReference>
<evidence type="ECO:0000256" key="5">
    <source>
        <dbReference type="PROSITE-ProRule" id="PRU01091"/>
    </source>
</evidence>
<dbReference type="SUPFAM" id="SSF48452">
    <property type="entry name" value="TPR-like"/>
    <property type="match status" value="3"/>
</dbReference>
<accession>A0A4R2QH38</accession>
<dbReference type="SUPFAM" id="SSF52540">
    <property type="entry name" value="P-loop containing nucleoside triphosphate hydrolases"/>
    <property type="match status" value="1"/>
</dbReference>
<dbReference type="PANTHER" id="PTHR35807:SF1">
    <property type="entry name" value="TRANSCRIPTIONAL REGULATOR REDD"/>
    <property type="match status" value="1"/>
</dbReference>
<proteinExistence type="inferred from homology"/>
<dbReference type="CDD" id="cd15831">
    <property type="entry name" value="BTAD"/>
    <property type="match status" value="1"/>
</dbReference>
<evidence type="ECO:0000313" key="7">
    <source>
        <dbReference type="EMBL" id="TCP48447.1"/>
    </source>
</evidence>
<organism evidence="7 8">
    <name type="scientific">Tamaricihabitans halophyticus</name>
    <dbReference type="NCBI Taxonomy" id="1262583"/>
    <lineage>
        <taxon>Bacteria</taxon>
        <taxon>Bacillati</taxon>
        <taxon>Actinomycetota</taxon>
        <taxon>Actinomycetes</taxon>
        <taxon>Pseudonocardiales</taxon>
        <taxon>Pseudonocardiaceae</taxon>
        <taxon>Tamaricihabitans</taxon>
    </lineage>
</organism>
<comment type="caution">
    <text evidence="7">The sequence shown here is derived from an EMBL/GenBank/DDBJ whole genome shotgun (WGS) entry which is preliminary data.</text>
</comment>
<dbReference type="InterPro" id="IPR001867">
    <property type="entry name" value="OmpR/PhoB-type_DNA-bd"/>
</dbReference>
<comment type="similarity">
    <text evidence="1">Belongs to the AfsR/DnrI/RedD regulatory family.</text>
</comment>
<dbReference type="InterPro" id="IPR016032">
    <property type="entry name" value="Sig_transdc_resp-reg_C-effctor"/>
</dbReference>
<keyword evidence="8" id="KW-1185">Reference proteome</keyword>
<dbReference type="Gene3D" id="1.10.10.10">
    <property type="entry name" value="Winged helix-like DNA-binding domain superfamily/Winged helix DNA-binding domain"/>
    <property type="match status" value="1"/>
</dbReference>
<feature type="DNA-binding region" description="OmpR/PhoB-type" evidence="5">
    <location>
        <begin position="1"/>
        <end position="92"/>
    </location>
</feature>
<dbReference type="Gene3D" id="1.10.8.430">
    <property type="entry name" value="Helical domain of apoptotic protease-activating factors"/>
    <property type="match status" value="1"/>
</dbReference>
<dbReference type="GO" id="GO:0003677">
    <property type="term" value="F:DNA binding"/>
    <property type="evidence" value="ECO:0007669"/>
    <property type="project" value="UniProtKB-UniRule"/>
</dbReference>
<keyword evidence="4" id="KW-0804">Transcription</keyword>
<feature type="domain" description="OmpR/PhoB-type" evidence="6">
    <location>
        <begin position="1"/>
        <end position="92"/>
    </location>
</feature>
<dbReference type="SMART" id="SM00028">
    <property type="entry name" value="TPR"/>
    <property type="match status" value="6"/>
</dbReference>
<dbReference type="InterPro" id="IPR051677">
    <property type="entry name" value="AfsR-DnrI-RedD_regulator"/>
</dbReference>